<dbReference type="RefSeq" id="WP_108892208.1">
    <property type="nucleotide sequence ID" value="NZ_ONZF01000001.1"/>
</dbReference>
<evidence type="ECO:0000259" key="1">
    <source>
        <dbReference type="Pfam" id="PF13403"/>
    </source>
</evidence>
<feature type="domain" description="Hedgehog/Intein (Hint)" evidence="1">
    <location>
        <begin position="24"/>
        <end position="157"/>
    </location>
</feature>
<gene>
    <name evidence="2" type="ORF">PAA8504_00089</name>
</gene>
<dbReference type="InterPro" id="IPR036844">
    <property type="entry name" value="Hint_dom_sf"/>
</dbReference>
<evidence type="ECO:0000313" key="2">
    <source>
        <dbReference type="EMBL" id="SPJ22299.1"/>
    </source>
</evidence>
<reference evidence="2 3" key="1">
    <citation type="submission" date="2018-03" db="EMBL/GenBank/DDBJ databases">
        <authorList>
            <person name="Keele B.F."/>
        </authorList>
    </citation>
    <scope>NUCLEOTIDE SEQUENCE [LARGE SCALE GENOMIC DNA]</scope>
    <source>
        <strain evidence="2 3">CECT 8504</strain>
    </source>
</reference>
<accession>A0A2R8BQ55</accession>
<proteinExistence type="predicted"/>
<dbReference type="Pfam" id="PF13403">
    <property type="entry name" value="Hint_2"/>
    <property type="match status" value="1"/>
</dbReference>
<evidence type="ECO:0000313" key="3">
    <source>
        <dbReference type="Proteomes" id="UP000244912"/>
    </source>
</evidence>
<dbReference type="SUPFAM" id="SSF51294">
    <property type="entry name" value="Hedgehog/intein (Hint) domain"/>
    <property type="match status" value="1"/>
</dbReference>
<dbReference type="AlphaFoldDB" id="A0A2R8BQ55"/>
<sequence>MASLFDRLARPIQTSPQNTWFTGLAMGARVATGRGECPVEALRIGESVLTRDSGLQRIIAINHELCETRTTRAVLIRKGALGHDLPERDMTVSATHRVLVVSGQMRLFFDVDEAFVAAGDLVGRHGVEWTDAPAAGWLSISLASHEIILTEGTWSETEPLRLAGGQPVTGRRVLKRFEAQLLS</sequence>
<keyword evidence="3" id="KW-1185">Reference proteome</keyword>
<protein>
    <recommendedName>
        <fullName evidence="1">Hedgehog/Intein (Hint) domain-containing protein</fullName>
    </recommendedName>
</protein>
<dbReference type="Proteomes" id="UP000244912">
    <property type="component" value="Unassembled WGS sequence"/>
</dbReference>
<dbReference type="InterPro" id="IPR028992">
    <property type="entry name" value="Hedgehog/Intein_dom"/>
</dbReference>
<name>A0A2R8BQ55_9RHOB</name>
<organism evidence="2 3">
    <name type="scientific">Palleronia abyssalis</name>
    <dbReference type="NCBI Taxonomy" id="1501240"/>
    <lineage>
        <taxon>Bacteria</taxon>
        <taxon>Pseudomonadati</taxon>
        <taxon>Pseudomonadota</taxon>
        <taxon>Alphaproteobacteria</taxon>
        <taxon>Rhodobacterales</taxon>
        <taxon>Roseobacteraceae</taxon>
        <taxon>Palleronia</taxon>
    </lineage>
</organism>
<dbReference type="OrthoDB" id="6305173at2"/>
<dbReference type="EMBL" id="ONZF01000001">
    <property type="protein sequence ID" value="SPJ22299.1"/>
    <property type="molecule type" value="Genomic_DNA"/>
</dbReference>